<gene>
    <name evidence="7" type="ORF">SNR37_002429</name>
</gene>
<feature type="domain" description="HAMP" evidence="6">
    <location>
        <begin position="316"/>
        <end position="368"/>
    </location>
</feature>
<evidence type="ECO:0000256" key="2">
    <source>
        <dbReference type="ARBA" id="ARBA00023224"/>
    </source>
</evidence>
<reference evidence="7 8" key="2">
    <citation type="submission" date="2023-12" db="EMBL/GenBank/DDBJ databases">
        <authorList>
            <consortium name="Cladostephus spongiosus"/>
            <person name="Lorente B."/>
            <person name="Cabral C."/>
            <person name="Frias J."/>
            <person name="Faria J."/>
            <person name="Toubarro D."/>
        </authorList>
    </citation>
    <scope>NUCLEOTIDE SEQUENCE [LARGE SCALE GENOMIC DNA]</scope>
    <source>
        <strain evidence="7 8">ZMCS4</strain>
    </source>
</reference>
<keyword evidence="8" id="KW-1185">Reference proteome</keyword>
<evidence type="ECO:0000313" key="8">
    <source>
        <dbReference type="Proteomes" id="UP001310248"/>
    </source>
</evidence>
<dbReference type="SMART" id="SM00283">
    <property type="entry name" value="MA"/>
    <property type="match status" value="1"/>
</dbReference>
<dbReference type="PRINTS" id="PR00260">
    <property type="entry name" value="CHEMTRNSDUCR"/>
</dbReference>
<accession>A0ABU7G0T7</accession>
<comment type="similarity">
    <text evidence="3">Belongs to the methyl-accepting chemotaxis (MCP) protein family.</text>
</comment>
<dbReference type="Proteomes" id="UP001310248">
    <property type="component" value="Unassembled WGS sequence"/>
</dbReference>
<dbReference type="Pfam" id="PF00672">
    <property type="entry name" value="HAMP"/>
    <property type="match status" value="1"/>
</dbReference>
<dbReference type="SUPFAM" id="SSF58104">
    <property type="entry name" value="Methyl-accepting chemotaxis protein (MCP) signaling domain"/>
    <property type="match status" value="1"/>
</dbReference>
<keyword evidence="2 4" id="KW-0807">Transducer</keyword>
<reference evidence="8" key="1">
    <citation type="submission" date="2023-07" db="EMBL/GenBank/DDBJ databases">
        <title>Draft genome sequence of Agarivorans aestuarii strain ZMCS4, a CAZymes producing bacteria isolated from the marine brown algae Clodostephus spongiosus.</title>
        <authorList>
            <person name="Lorente B."/>
            <person name="Cabral C."/>
            <person name="Frias J."/>
            <person name="Faria J."/>
            <person name="Toubarro D."/>
        </authorList>
    </citation>
    <scope>NUCLEOTIDE SEQUENCE [LARGE SCALE GENOMIC DNA]</scope>
    <source>
        <strain evidence="8">ZMCS4</strain>
    </source>
</reference>
<dbReference type="Gene3D" id="1.10.287.950">
    <property type="entry name" value="Methyl-accepting chemotaxis protein"/>
    <property type="match status" value="1"/>
</dbReference>
<evidence type="ECO:0000259" key="5">
    <source>
        <dbReference type="PROSITE" id="PS50111"/>
    </source>
</evidence>
<dbReference type="PROSITE" id="PS50885">
    <property type="entry name" value="HAMP"/>
    <property type="match status" value="1"/>
</dbReference>
<evidence type="ECO:0000259" key="6">
    <source>
        <dbReference type="PROSITE" id="PS50885"/>
    </source>
</evidence>
<dbReference type="Pfam" id="PF00015">
    <property type="entry name" value="MCPsignal"/>
    <property type="match status" value="1"/>
</dbReference>
<dbReference type="SMART" id="SM00304">
    <property type="entry name" value="HAMP"/>
    <property type="match status" value="1"/>
</dbReference>
<evidence type="ECO:0000256" key="1">
    <source>
        <dbReference type="ARBA" id="ARBA00004370"/>
    </source>
</evidence>
<dbReference type="PANTHER" id="PTHR32089">
    <property type="entry name" value="METHYL-ACCEPTING CHEMOTAXIS PROTEIN MCPB"/>
    <property type="match status" value="1"/>
</dbReference>
<organism evidence="7 8">
    <name type="scientific">Agarivorans aestuarii</name>
    <dbReference type="NCBI Taxonomy" id="1563703"/>
    <lineage>
        <taxon>Bacteria</taxon>
        <taxon>Pseudomonadati</taxon>
        <taxon>Pseudomonadota</taxon>
        <taxon>Gammaproteobacteria</taxon>
        <taxon>Alteromonadales</taxon>
        <taxon>Alteromonadaceae</taxon>
        <taxon>Agarivorans</taxon>
    </lineage>
</organism>
<name>A0ABU7G0T7_9ALTE</name>
<sequence length="645" mass="69824">MMVLTNVLSLQTGSRFNQQLDTVTEEATPLVLQSSQFAVDLLTADKYFKDALTSSESDVIKASSEAFEQSELVFISSLGTLRSMSEGNQELESRLDALNALDQNYFQVAKQVMNDNINYLEDLQAVKRSSNQLSVMLPQLKKNLSDKVAALNDDYIRWAAESFLNAMAVIELNTLEGLNTSQSKKVSVILKRNNKLIKNFLSATSDLEEEIPELRNDMGHQIDQFVKDSTKSDGVLAAHLKVTQDSEAIAQRVGETSLQITEAISQLSSINDIANAQVDSASENANKMLEASRIQLITAMVIVIPLALLVAWNVASSIKQPLNLLLKTLKAAAAGDMTETVKYQSTNEFGQLADSANSMMEQMRSVLNDISQAAESLSNVSNGNSTTLNTAKVELDNQRQETASVAAAMTEMEQSVREVAKSANITLEKVMEVEEAANSGRQVMSNNITTTHQLSEKLGHSSSVIGEVDSMSNSIGSILDVIRGIADQTNLLALNAAIEAARAGEQGRGFAVVADEVRVLAQKTTNSTTEIQSMIENLQKSAQRAVSVMSECSSEMQASISQSSDANGAMEEIQGIITQISDMSSQIAAAAEQQQATGAEISNNLNRISDISDENYQSIEIVTSTSEELGELAGQQDSLVKRFTL</sequence>
<dbReference type="InterPro" id="IPR003660">
    <property type="entry name" value="HAMP_dom"/>
</dbReference>
<comment type="subcellular location">
    <subcellularLocation>
        <location evidence="1">Membrane</location>
    </subcellularLocation>
</comment>
<proteinExistence type="inferred from homology"/>
<dbReference type="EMBL" id="JAYDYW010000004">
    <property type="protein sequence ID" value="MEE1673017.1"/>
    <property type="molecule type" value="Genomic_DNA"/>
</dbReference>
<dbReference type="Gene3D" id="6.10.340.10">
    <property type="match status" value="1"/>
</dbReference>
<dbReference type="PROSITE" id="PS50111">
    <property type="entry name" value="CHEMOTAXIS_TRANSDUC_2"/>
    <property type="match status" value="1"/>
</dbReference>
<dbReference type="InterPro" id="IPR004090">
    <property type="entry name" value="Chemotax_Me-accpt_rcpt"/>
</dbReference>
<evidence type="ECO:0000313" key="7">
    <source>
        <dbReference type="EMBL" id="MEE1673017.1"/>
    </source>
</evidence>
<evidence type="ECO:0000256" key="3">
    <source>
        <dbReference type="ARBA" id="ARBA00029447"/>
    </source>
</evidence>
<dbReference type="InterPro" id="IPR004089">
    <property type="entry name" value="MCPsignal_dom"/>
</dbReference>
<protein>
    <submittedName>
        <fullName evidence="7">Methyl-accepting chemotaxis protein</fullName>
    </submittedName>
</protein>
<comment type="caution">
    <text evidence="7">The sequence shown here is derived from an EMBL/GenBank/DDBJ whole genome shotgun (WGS) entry which is preliminary data.</text>
</comment>
<feature type="domain" description="Methyl-accepting transducer" evidence="5">
    <location>
        <begin position="373"/>
        <end position="609"/>
    </location>
</feature>
<dbReference type="CDD" id="cd11386">
    <property type="entry name" value="MCP_signal"/>
    <property type="match status" value="1"/>
</dbReference>
<dbReference type="RefSeq" id="WP_329774393.1">
    <property type="nucleotide sequence ID" value="NZ_JAYDYW010000004.1"/>
</dbReference>
<dbReference type="PANTHER" id="PTHR32089:SF70">
    <property type="entry name" value="ENERGY TAXIS MODULATING METHYL ACCEPTING SENSORY TRANSDUCER"/>
    <property type="match status" value="1"/>
</dbReference>
<dbReference type="CDD" id="cd06225">
    <property type="entry name" value="HAMP"/>
    <property type="match status" value="1"/>
</dbReference>
<evidence type="ECO:0000256" key="4">
    <source>
        <dbReference type="PROSITE-ProRule" id="PRU00284"/>
    </source>
</evidence>